<dbReference type="Proteomes" id="UP000276103">
    <property type="component" value="Unassembled WGS sequence"/>
</dbReference>
<evidence type="ECO:0000256" key="1">
    <source>
        <dbReference type="SAM" id="MobiDB-lite"/>
    </source>
</evidence>
<feature type="compositionally biased region" description="Basic and acidic residues" evidence="1">
    <location>
        <begin position="1"/>
        <end position="10"/>
    </location>
</feature>
<name>A0A433UGB9_ANAVA</name>
<evidence type="ECO:0000313" key="2">
    <source>
        <dbReference type="EMBL" id="RUS92926.1"/>
    </source>
</evidence>
<gene>
    <name evidence="2" type="ORF">DSM107003_46730</name>
</gene>
<feature type="region of interest" description="Disordered" evidence="1">
    <location>
        <begin position="1"/>
        <end position="27"/>
    </location>
</feature>
<sequence>MARKSKDFQDLMKQGQSSQDKRKNLEAQRKKMSEVLEQFVEPYVESLEFHKLYSNQLPILDIDQYKGLLNIAAISWNTAFIEDTEDTEAQDQARQMIDDFLERFVLPAGVNIQDQARKMIEKLIARKHQHFSHIEEYITEVDITECVNRYIAPTI</sequence>
<dbReference type="AlphaFoldDB" id="A0A433UGB9"/>
<dbReference type="EMBL" id="RSCM01000022">
    <property type="protein sequence ID" value="RUS92926.1"/>
    <property type="molecule type" value="Genomic_DNA"/>
</dbReference>
<evidence type="ECO:0000313" key="3">
    <source>
        <dbReference type="Proteomes" id="UP000276103"/>
    </source>
</evidence>
<accession>A0A433UGB9</accession>
<keyword evidence="3" id="KW-1185">Reference proteome</keyword>
<reference evidence="2 3" key="1">
    <citation type="journal article" date="2019" name="Genome Biol. Evol.">
        <title>Day and night: Metabolic profiles and evolutionary relationships of six axenic non-marine cyanobacteria.</title>
        <authorList>
            <person name="Will S.E."/>
            <person name="Henke P."/>
            <person name="Boedeker C."/>
            <person name="Huang S."/>
            <person name="Brinkmann H."/>
            <person name="Rohde M."/>
            <person name="Jarek M."/>
            <person name="Friedl T."/>
            <person name="Seufert S."/>
            <person name="Schumacher M."/>
            <person name="Overmann J."/>
            <person name="Neumann-Schaal M."/>
            <person name="Petersen J."/>
        </authorList>
    </citation>
    <scope>NUCLEOTIDE SEQUENCE [LARGE SCALE GENOMIC DNA]</scope>
    <source>
        <strain evidence="2 3">SAG 1403-4b</strain>
    </source>
</reference>
<protein>
    <submittedName>
        <fullName evidence="2">Uncharacterized protein</fullName>
    </submittedName>
</protein>
<dbReference type="OrthoDB" id="517980at2"/>
<dbReference type="RefSeq" id="WP_127056467.1">
    <property type="nucleotide sequence ID" value="NZ_RSCM01000022.1"/>
</dbReference>
<organism evidence="2 3">
    <name type="scientific">Trichormus variabilis SAG 1403-4b</name>
    <dbReference type="NCBI Taxonomy" id="447716"/>
    <lineage>
        <taxon>Bacteria</taxon>
        <taxon>Bacillati</taxon>
        <taxon>Cyanobacteriota</taxon>
        <taxon>Cyanophyceae</taxon>
        <taxon>Nostocales</taxon>
        <taxon>Nostocaceae</taxon>
        <taxon>Trichormus</taxon>
    </lineage>
</organism>
<proteinExistence type="predicted"/>
<comment type="caution">
    <text evidence="2">The sequence shown here is derived from an EMBL/GenBank/DDBJ whole genome shotgun (WGS) entry which is preliminary data.</text>
</comment>